<proteinExistence type="predicted"/>
<sequence>MNVTAQTLVTDQGSTERDYLIEGLAKLADATPVRIKRQNAYEGRHDLPFAPEGSSTEYMALRQMAPLPLIRLAVRTACQRLRAGGVRTSKGQEFDRDLWRIWDRNNLGSRQRIPYTDGLVHDCGIMSVWPNKADKTTPIIRPESPASVHVESDPADPFRSIWAVKTWAERRNKKEITVAMLYLPKEVIRYEGEGSQQLVEVPDSRTTNPLGRVPFVTFVPEIDAVGNGVSLVDALMPAQRSIDTMRFNLLLAAQFAAFRQRVTTGYDPVLRDGNGDPIVKRDEDGEPILDADGQEQPIVRSPGRVGVDRLLAFPGELTKVFDLAESDLKNYVAALDMLVATFAAIAQVPPQYLIGDFKNVSGDLMVATEATLRSLITDLQTGYGESIKEVTRLVEIARGGDANELSDLEVDWSDADPKNINQLASAAAQMVPNGAPLKMFLEQWPGATPRTVERWMKDASEAMARIVSGDYAGTETGPKPDAQ</sequence>
<dbReference type="RefSeq" id="WP_378373955.1">
    <property type="nucleotide sequence ID" value="NZ_JBHMAS010000004.1"/>
</dbReference>
<gene>
    <name evidence="1" type="ORF">ACFFQ6_04130</name>
</gene>
<evidence type="ECO:0000313" key="2">
    <source>
        <dbReference type="Proteomes" id="UP001589587"/>
    </source>
</evidence>
<reference evidence="1 2" key="1">
    <citation type="submission" date="2024-09" db="EMBL/GenBank/DDBJ databases">
        <authorList>
            <person name="Sun Q."/>
            <person name="Mori K."/>
        </authorList>
    </citation>
    <scope>NUCLEOTIDE SEQUENCE [LARGE SCALE GENOMIC DNA]</scope>
    <source>
        <strain evidence="1 2">JCM 11411</strain>
    </source>
</reference>
<name>A0ABV5X8Q3_9NOCA</name>
<dbReference type="EMBL" id="JBHMAS010000004">
    <property type="protein sequence ID" value="MFB9778855.1"/>
    <property type="molecule type" value="Genomic_DNA"/>
</dbReference>
<evidence type="ECO:0000313" key="1">
    <source>
        <dbReference type="EMBL" id="MFB9778855.1"/>
    </source>
</evidence>
<dbReference type="Pfam" id="PF05133">
    <property type="entry name" value="SPP1_portal"/>
    <property type="match status" value="1"/>
</dbReference>
<organism evidence="1 2">
    <name type="scientific">Rhodococcus baikonurensis</name>
    <dbReference type="NCBI Taxonomy" id="172041"/>
    <lineage>
        <taxon>Bacteria</taxon>
        <taxon>Bacillati</taxon>
        <taxon>Actinomycetota</taxon>
        <taxon>Actinomycetes</taxon>
        <taxon>Mycobacteriales</taxon>
        <taxon>Nocardiaceae</taxon>
        <taxon>Rhodococcus</taxon>
        <taxon>Rhodococcus erythropolis group</taxon>
    </lineage>
</organism>
<protein>
    <submittedName>
        <fullName evidence="1">Phage portal protein</fullName>
    </submittedName>
</protein>
<dbReference type="InterPro" id="IPR021145">
    <property type="entry name" value="Portal_protein_SPP1_Gp6-like"/>
</dbReference>
<dbReference type="Proteomes" id="UP001589587">
    <property type="component" value="Unassembled WGS sequence"/>
</dbReference>
<comment type="caution">
    <text evidence="1">The sequence shown here is derived from an EMBL/GenBank/DDBJ whole genome shotgun (WGS) entry which is preliminary data.</text>
</comment>
<keyword evidence="2" id="KW-1185">Reference proteome</keyword>
<accession>A0ABV5X8Q3</accession>